<feature type="transmembrane region" description="Helical" evidence="13">
    <location>
        <begin position="262"/>
        <end position="280"/>
    </location>
</feature>
<keyword evidence="7" id="KW-0375">Hydrogen ion transport</keyword>
<keyword evidence="16" id="KW-1185">Reference proteome</keyword>
<evidence type="ECO:0000313" key="15">
    <source>
        <dbReference type="EMBL" id="GAA1389298.1"/>
    </source>
</evidence>
<dbReference type="PROSITE" id="PS50850">
    <property type="entry name" value="MFS"/>
    <property type="match status" value="1"/>
</dbReference>
<reference evidence="15 16" key="1">
    <citation type="journal article" date="2019" name="Int. J. Syst. Evol. Microbiol.">
        <title>The Global Catalogue of Microorganisms (GCM) 10K type strain sequencing project: providing services to taxonomists for standard genome sequencing and annotation.</title>
        <authorList>
            <consortium name="The Broad Institute Genomics Platform"/>
            <consortium name="The Broad Institute Genome Sequencing Center for Infectious Disease"/>
            <person name="Wu L."/>
            <person name="Ma J."/>
        </authorList>
    </citation>
    <scope>NUCLEOTIDE SEQUENCE [LARGE SCALE GENOMIC DNA]</scope>
    <source>
        <strain evidence="15 16">JCM 11896</strain>
    </source>
</reference>
<feature type="transmembrane region" description="Helical" evidence="13">
    <location>
        <begin position="103"/>
        <end position="124"/>
    </location>
</feature>
<keyword evidence="4" id="KW-0050">Antiport</keyword>
<evidence type="ECO:0000256" key="11">
    <source>
        <dbReference type="ARBA" id="ARBA00023251"/>
    </source>
</evidence>
<keyword evidence="11" id="KW-0046">Antibiotic resistance</keyword>
<evidence type="ECO:0000256" key="9">
    <source>
        <dbReference type="ARBA" id="ARBA00023065"/>
    </source>
</evidence>
<dbReference type="Gene3D" id="1.20.1250.20">
    <property type="entry name" value="MFS general substrate transporter like domains"/>
    <property type="match status" value="1"/>
</dbReference>
<keyword evidence="6 13" id="KW-0812">Transmembrane</keyword>
<dbReference type="EMBL" id="BAAAJK010000009">
    <property type="protein sequence ID" value="GAA1389298.1"/>
    <property type="molecule type" value="Genomic_DNA"/>
</dbReference>
<feature type="transmembrane region" description="Helical" evidence="13">
    <location>
        <begin position="194"/>
        <end position="213"/>
    </location>
</feature>
<feature type="transmembrane region" description="Helical" evidence="13">
    <location>
        <begin position="136"/>
        <end position="158"/>
    </location>
</feature>
<evidence type="ECO:0000256" key="8">
    <source>
        <dbReference type="ARBA" id="ARBA00022989"/>
    </source>
</evidence>
<dbReference type="PANTHER" id="PTHR23501:SF188">
    <property type="entry name" value="TETRACYCLINE RESISTANCE PROTEIN"/>
    <property type="match status" value="1"/>
</dbReference>
<feature type="transmembrane region" description="Helical" evidence="13">
    <location>
        <begin position="292"/>
        <end position="315"/>
    </location>
</feature>
<feature type="transmembrane region" description="Helical" evidence="13">
    <location>
        <begin position="164"/>
        <end position="182"/>
    </location>
</feature>
<comment type="subcellular location">
    <subcellularLocation>
        <location evidence="2">Cell membrane</location>
        <topology evidence="2">Multi-pass membrane protein</topology>
    </subcellularLocation>
</comment>
<dbReference type="RefSeq" id="WP_344022318.1">
    <property type="nucleotide sequence ID" value="NZ_BAAAJK010000009.1"/>
</dbReference>
<dbReference type="PRINTS" id="PR01036">
    <property type="entry name" value="TCRTETB"/>
</dbReference>
<dbReference type="Pfam" id="PF07690">
    <property type="entry name" value="MFS_1"/>
    <property type="match status" value="2"/>
</dbReference>
<name>A0ABN1XVC3_9PSEU</name>
<evidence type="ECO:0000256" key="10">
    <source>
        <dbReference type="ARBA" id="ARBA00023136"/>
    </source>
</evidence>
<sequence>MTTTSPARTGLLAVVLGLLFGLAGMSTSGVTVALPQLAAELDVTTAASTWMVTGYTVALAVATPVHGRLADAVGIRGPLCAGIALLGLGALTAALAPNFGVLMAARVVQGLGAASVPVLAAALLSARLPADRRGGALGRLAGTSALLSALGPLIGGALTTAGGWRAAVALPAIGLLTVPYLWRRSAVRGDGVRPDLVGAVIVATAVTGLVLLVQSPSAGTAAAVVGAVLLTLGVPATAAWVRRRPDGFLPRAVIRNPAVVRSAVCAAVVPAAWFALLLGIPLELAERGWTPLATGLVLVPAAVVALACPALSAVLQSRIGARRTLTAACATTTVGLLVAVAGVTWHLPWLLAVAPMLVTLAFGTGQPAMIAAVGDAVPDDRRSGAIGVATLCFLTGAGVGAATIGGFAPVVGLPVALALLAAASLLMSAVAGYARST</sequence>
<keyword evidence="8 13" id="KW-1133">Transmembrane helix</keyword>
<organism evidence="15 16">
    <name type="scientific">Pseudonocardia kongjuensis</name>
    <dbReference type="NCBI Taxonomy" id="102227"/>
    <lineage>
        <taxon>Bacteria</taxon>
        <taxon>Bacillati</taxon>
        <taxon>Actinomycetota</taxon>
        <taxon>Actinomycetes</taxon>
        <taxon>Pseudonocardiales</taxon>
        <taxon>Pseudonocardiaceae</taxon>
        <taxon>Pseudonocardia</taxon>
    </lineage>
</organism>
<evidence type="ECO:0000256" key="6">
    <source>
        <dbReference type="ARBA" id="ARBA00022692"/>
    </source>
</evidence>
<feature type="transmembrane region" description="Helical" evidence="13">
    <location>
        <begin position="385"/>
        <end position="407"/>
    </location>
</feature>
<evidence type="ECO:0000256" key="1">
    <source>
        <dbReference type="ARBA" id="ARBA00003279"/>
    </source>
</evidence>
<gene>
    <name evidence="15" type="ORF">GCM10009613_28030</name>
</gene>
<dbReference type="SUPFAM" id="SSF103473">
    <property type="entry name" value="MFS general substrate transporter"/>
    <property type="match status" value="1"/>
</dbReference>
<protein>
    <recommendedName>
        <fullName evidence="12">Tetracycline resistance protein</fullName>
    </recommendedName>
</protein>
<keyword evidence="9" id="KW-0406">Ion transport</keyword>
<feature type="transmembrane region" description="Helical" evidence="13">
    <location>
        <begin position="219"/>
        <end position="241"/>
    </location>
</feature>
<feature type="transmembrane region" description="Helical" evidence="13">
    <location>
        <begin position="79"/>
        <end position="97"/>
    </location>
</feature>
<feature type="domain" description="Major facilitator superfamily (MFS) profile" evidence="14">
    <location>
        <begin position="12"/>
        <end position="437"/>
    </location>
</feature>
<comment type="similarity">
    <text evidence="3">Belongs to the major facilitator superfamily. TCR/Tet family.</text>
</comment>
<evidence type="ECO:0000256" key="4">
    <source>
        <dbReference type="ARBA" id="ARBA00022449"/>
    </source>
</evidence>
<evidence type="ECO:0000256" key="12">
    <source>
        <dbReference type="ARBA" id="ARBA00040630"/>
    </source>
</evidence>
<dbReference type="InterPro" id="IPR020846">
    <property type="entry name" value="MFS_dom"/>
</dbReference>
<keyword evidence="10 13" id="KW-0472">Membrane</keyword>
<feature type="transmembrane region" description="Helical" evidence="13">
    <location>
        <begin position="49"/>
        <end position="67"/>
    </location>
</feature>
<comment type="function">
    <text evidence="1">Resistance to tetracycline by an active tetracycline efflux. This is an energy-dependent process that decreases the accumulation of the antibiotic in whole cells. This protein functions as a metal-tetracycline/H(+) antiporter.</text>
</comment>
<evidence type="ECO:0000256" key="13">
    <source>
        <dbReference type="SAM" id="Phobius"/>
    </source>
</evidence>
<evidence type="ECO:0000256" key="3">
    <source>
        <dbReference type="ARBA" id="ARBA00007520"/>
    </source>
</evidence>
<evidence type="ECO:0000259" key="14">
    <source>
        <dbReference type="PROSITE" id="PS50850"/>
    </source>
</evidence>
<comment type="caution">
    <text evidence="15">The sequence shown here is derived from an EMBL/GenBank/DDBJ whole genome shotgun (WGS) entry which is preliminary data.</text>
</comment>
<dbReference type="Gene3D" id="1.20.1720.10">
    <property type="entry name" value="Multidrug resistance protein D"/>
    <property type="match status" value="1"/>
</dbReference>
<accession>A0ABN1XVC3</accession>
<feature type="transmembrane region" description="Helical" evidence="13">
    <location>
        <begin position="353"/>
        <end position="373"/>
    </location>
</feature>
<dbReference type="InterPro" id="IPR011701">
    <property type="entry name" value="MFS"/>
</dbReference>
<evidence type="ECO:0000256" key="5">
    <source>
        <dbReference type="ARBA" id="ARBA00022475"/>
    </source>
</evidence>
<dbReference type="InterPro" id="IPR036259">
    <property type="entry name" value="MFS_trans_sf"/>
</dbReference>
<proteinExistence type="inferred from homology"/>
<evidence type="ECO:0000256" key="2">
    <source>
        <dbReference type="ARBA" id="ARBA00004651"/>
    </source>
</evidence>
<evidence type="ECO:0000313" key="16">
    <source>
        <dbReference type="Proteomes" id="UP001501414"/>
    </source>
</evidence>
<evidence type="ECO:0000256" key="7">
    <source>
        <dbReference type="ARBA" id="ARBA00022781"/>
    </source>
</evidence>
<keyword evidence="4" id="KW-0813">Transport</keyword>
<feature type="transmembrane region" description="Helical" evidence="13">
    <location>
        <begin position="327"/>
        <end position="347"/>
    </location>
</feature>
<keyword evidence="5" id="KW-1003">Cell membrane</keyword>
<feature type="transmembrane region" description="Helical" evidence="13">
    <location>
        <begin position="413"/>
        <end position="434"/>
    </location>
</feature>
<dbReference type="Proteomes" id="UP001501414">
    <property type="component" value="Unassembled WGS sequence"/>
</dbReference>
<dbReference type="PANTHER" id="PTHR23501">
    <property type="entry name" value="MAJOR FACILITATOR SUPERFAMILY"/>
    <property type="match status" value="1"/>
</dbReference>